<evidence type="ECO:0000313" key="2">
    <source>
        <dbReference type="Proteomes" id="UP001066276"/>
    </source>
</evidence>
<accession>A0AAV7MSA7</accession>
<comment type="caution">
    <text evidence="1">The sequence shown here is derived from an EMBL/GenBank/DDBJ whole genome shotgun (WGS) entry which is preliminary data.</text>
</comment>
<proteinExistence type="predicted"/>
<protein>
    <submittedName>
        <fullName evidence="1">Uncharacterized protein</fullName>
    </submittedName>
</protein>
<organism evidence="1 2">
    <name type="scientific">Pleurodeles waltl</name>
    <name type="common">Iberian ribbed newt</name>
    <dbReference type="NCBI Taxonomy" id="8319"/>
    <lineage>
        <taxon>Eukaryota</taxon>
        <taxon>Metazoa</taxon>
        <taxon>Chordata</taxon>
        <taxon>Craniata</taxon>
        <taxon>Vertebrata</taxon>
        <taxon>Euteleostomi</taxon>
        <taxon>Amphibia</taxon>
        <taxon>Batrachia</taxon>
        <taxon>Caudata</taxon>
        <taxon>Salamandroidea</taxon>
        <taxon>Salamandridae</taxon>
        <taxon>Pleurodelinae</taxon>
        <taxon>Pleurodeles</taxon>
    </lineage>
</organism>
<dbReference type="EMBL" id="JANPWB010000013">
    <property type="protein sequence ID" value="KAJ1105640.1"/>
    <property type="molecule type" value="Genomic_DNA"/>
</dbReference>
<dbReference type="Proteomes" id="UP001066276">
    <property type="component" value="Chromosome 9"/>
</dbReference>
<name>A0AAV7MSA7_PLEWA</name>
<reference evidence="1" key="1">
    <citation type="journal article" date="2022" name="bioRxiv">
        <title>Sequencing and chromosome-scale assembly of the giantPleurodeles waltlgenome.</title>
        <authorList>
            <person name="Brown T."/>
            <person name="Elewa A."/>
            <person name="Iarovenko S."/>
            <person name="Subramanian E."/>
            <person name="Araus A.J."/>
            <person name="Petzold A."/>
            <person name="Susuki M."/>
            <person name="Suzuki K.-i.T."/>
            <person name="Hayashi T."/>
            <person name="Toyoda A."/>
            <person name="Oliveira C."/>
            <person name="Osipova E."/>
            <person name="Leigh N.D."/>
            <person name="Simon A."/>
            <person name="Yun M.H."/>
        </authorList>
    </citation>
    <scope>NUCLEOTIDE SEQUENCE</scope>
    <source>
        <strain evidence="1">20211129_DDA</strain>
        <tissue evidence="1">Liver</tissue>
    </source>
</reference>
<sequence length="76" mass="8880">MYVRHEVYSTPVLEESVRVTDPPEVCSTLTNFREVILCAHVLWRRHTDEQASGEVPEVSRLNHVRFRTCIRQTGNK</sequence>
<dbReference type="AlphaFoldDB" id="A0AAV7MSA7"/>
<gene>
    <name evidence="1" type="ORF">NDU88_003045</name>
</gene>
<keyword evidence="2" id="KW-1185">Reference proteome</keyword>
<evidence type="ECO:0000313" key="1">
    <source>
        <dbReference type="EMBL" id="KAJ1105640.1"/>
    </source>
</evidence>